<evidence type="ECO:0000313" key="2">
    <source>
        <dbReference type="EMBL" id="KDR50852.1"/>
    </source>
</evidence>
<comment type="caution">
    <text evidence="2">The sequence shown here is derived from an EMBL/GenBank/DDBJ whole genome shotgun (WGS) entry which is preliminary data.</text>
</comment>
<dbReference type="AlphaFoldDB" id="A0A069QDV9"/>
<dbReference type="EMBL" id="JNGW01000136">
    <property type="protein sequence ID" value="KDR50852.1"/>
    <property type="molecule type" value="Genomic_DNA"/>
</dbReference>
<protein>
    <submittedName>
        <fullName evidence="2">Uncharacterized protein</fullName>
    </submittedName>
</protein>
<accession>A0A069QDV9</accession>
<evidence type="ECO:0000313" key="3">
    <source>
        <dbReference type="Proteomes" id="UP000027442"/>
    </source>
</evidence>
<dbReference type="HOGENOM" id="CLU_3156299_0_0_10"/>
<sequence length="48" mass="5546">MLTSYRSVASYATKRKSRRSQAKTKSHEEPNKKQGFLHQEVLMAHAID</sequence>
<feature type="compositionally biased region" description="Basic residues" evidence="1">
    <location>
        <begin position="13"/>
        <end position="24"/>
    </location>
</feature>
<dbReference type="PATRIC" id="fig|1122985.7.peg.3197"/>
<feature type="region of interest" description="Disordered" evidence="1">
    <location>
        <begin position="1"/>
        <end position="41"/>
    </location>
</feature>
<keyword evidence="3" id="KW-1185">Reference proteome</keyword>
<dbReference type="Proteomes" id="UP000027442">
    <property type="component" value="Unassembled WGS sequence"/>
</dbReference>
<proteinExistence type="predicted"/>
<evidence type="ECO:0000256" key="1">
    <source>
        <dbReference type="SAM" id="MobiDB-lite"/>
    </source>
</evidence>
<name>A0A069QDV9_HOYLO</name>
<reference evidence="2 3" key="1">
    <citation type="submission" date="2013-08" db="EMBL/GenBank/DDBJ databases">
        <authorList>
            <person name="Weinstock G."/>
            <person name="Sodergren E."/>
            <person name="Wylie T."/>
            <person name="Fulton L."/>
            <person name="Fulton R."/>
            <person name="Fronick C."/>
            <person name="O'Laughlin M."/>
            <person name="Godfrey J."/>
            <person name="Miner T."/>
            <person name="Herter B."/>
            <person name="Appelbaum E."/>
            <person name="Cordes M."/>
            <person name="Lek S."/>
            <person name="Wollam A."/>
            <person name="Pepin K.H."/>
            <person name="Palsikar V.B."/>
            <person name="Mitreva M."/>
            <person name="Wilson R.K."/>
        </authorList>
    </citation>
    <scope>NUCLEOTIDE SEQUENCE [LARGE SCALE GENOMIC DNA]</scope>
    <source>
        <strain evidence="2 3">ATCC 15930</strain>
    </source>
</reference>
<gene>
    <name evidence="2" type="ORF">HMPREF1991_03093</name>
</gene>
<organism evidence="2 3">
    <name type="scientific">Hoylesella loescheii DSM 19665 = JCM 12249 = ATCC 15930</name>
    <dbReference type="NCBI Taxonomy" id="1122985"/>
    <lineage>
        <taxon>Bacteria</taxon>
        <taxon>Pseudomonadati</taxon>
        <taxon>Bacteroidota</taxon>
        <taxon>Bacteroidia</taxon>
        <taxon>Bacteroidales</taxon>
        <taxon>Prevotellaceae</taxon>
        <taxon>Hoylesella</taxon>
    </lineage>
</organism>